<feature type="region of interest" description="Disordered" evidence="1">
    <location>
        <begin position="1"/>
        <end position="24"/>
    </location>
</feature>
<dbReference type="GO" id="GO:0005096">
    <property type="term" value="F:GTPase activator activity"/>
    <property type="evidence" value="ECO:0007669"/>
    <property type="project" value="TreeGrafter"/>
</dbReference>
<dbReference type="InterPro" id="IPR036020">
    <property type="entry name" value="WW_dom_sf"/>
</dbReference>
<dbReference type="FunFam" id="2.20.70.10:FF:000022">
    <property type="entry name" value="Rho GTPase activating protein 39"/>
    <property type="match status" value="1"/>
</dbReference>
<comment type="caution">
    <text evidence="4">The sequence shown here is derived from an EMBL/GenBank/DDBJ whole genome shotgun (WGS) entry which is preliminary data.</text>
</comment>
<evidence type="ECO:0000313" key="4">
    <source>
        <dbReference type="EMBL" id="KAF0299496.1"/>
    </source>
</evidence>
<dbReference type="InterPro" id="IPR001202">
    <property type="entry name" value="WW_dom"/>
</dbReference>
<evidence type="ECO:0000256" key="1">
    <source>
        <dbReference type="SAM" id="MobiDB-lite"/>
    </source>
</evidence>
<feature type="domain" description="WW" evidence="2">
    <location>
        <begin position="28"/>
        <end position="55"/>
    </location>
</feature>
<dbReference type="SUPFAM" id="SSF51045">
    <property type="entry name" value="WW domain"/>
    <property type="match status" value="1"/>
</dbReference>
<accession>A0A6A4VXD0</accession>
<reference evidence="4 5" key="1">
    <citation type="submission" date="2019-07" db="EMBL/GenBank/DDBJ databases">
        <title>Draft genome assembly of a fouling barnacle, Amphibalanus amphitrite (Darwin, 1854): The first reference genome for Thecostraca.</title>
        <authorList>
            <person name="Kim W."/>
        </authorList>
    </citation>
    <scope>NUCLEOTIDE SEQUENCE [LARGE SCALE GENOMIC DNA]</scope>
    <source>
        <strain evidence="4">SNU_AA5</strain>
        <tissue evidence="4">Soma without cirri and trophi</tissue>
    </source>
</reference>
<protein>
    <submittedName>
        <fullName evidence="4">Rho GTPase-activating protein 39</fullName>
    </submittedName>
</protein>
<evidence type="ECO:0000313" key="3">
    <source>
        <dbReference type="EMBL" id="KAF0299194.1"/>
    </source>
</evidence>
<evidence type="ECO:0000259" key="2">
    <source>
        <dbReference type="PROSITE" id="PS50020"/>
    </source>
</evidence>
<keyword evidence="5" id="KW-1185">Reference proteome</keyword>
<evidence type="ECO:0000313" key="5">
    <source>
        <dbReference type="Proteomes" id="UP000440578"/>
    </source>
</evidence>
<dbReference type="AlphaFoldDB" id="A0A6A4VXD0"/>
<dbReference type="PANTHER" id="PTHR45876">
    <property type="entry name" value="FI04035P"/>
    <property type="match status" value="1"/>
</dbReference>
<dbReference type="EMBL" id="VIIS01001359">
    <property type="protein sequence ID" value="KAF0299496.1"/>
    <property type="molecule type" value="Genomic_DNA"/>
</dbReference>
<name>A0A6A4VXD0_AMPAM</name>
<dbReference type="PANTHER" id="PTHR45876:SF8">
    <property type="entry name" value="FI04035P"/>
    <property type="match status" value="1"/>
</dbReference>
<dbReference type="GO" id="GO:0005737">
    <property type="term" value="C:cytoplasm"/>
    <property type="evidence" value="ECO:0007669"/>
    <property type="project" value="TreeGrafter"/>
</dbReference>
<sequence length="76" mass="8670">MWPLGHPNLLQAGSPSDPGKRTSDNQWWELLDQNTSRFYYYNAASQKTVWHKPTNCDIIPLAKLQAGLAEKRGNRS</sequence>
<proteinExistence type="predicted"/>
<organism evidence="4 5">
    <name type="scientific">Amphibalanus amphitrite</name>
    <name type="common">Striped barnacle</name>
    <name type="synonym">Balanus amphitrite</name>
    <dbReference type="NCBI Taxonomy" id="1232801"/>
    <lineage>
        <taxon>Eukaryota</taxon>
        <taxon>Metazoa</taxon>
        <taxon>Ecdysozoa</taxon>
        <taxon>Arthropoda</taxon>
        <taxon>Crustacea</taxon>
        <taxon>Multicrustacea</taxon>
        <taxon>Cirripedia</taxon>
        <taxon>Thoracica</taxon>
        <taxon>Thoracicalcarea</taxon>
        <taxon>Balanomorpha</taxon>
        <taxon>Balanoidea</taxon>
        <taxon>Balanidae</taxon>
        <taxon>Amphibalaninae</taxon>
        <taxon>Amphibalanus</taxon>
    </lineage>
</organism>
<gene>
    <name evidence="4" type="primary">Arhgap39_0</name>
    <name evidence="3" type="synonym">Arhgap39_1</name>
    <name evidence="4" type="ORF">FJT64_003466</name>
    <name evidence="3" type="ORF">FJT64_003547</name>
</gene>
<dbReference type="Proteomes" id="UP000440578">
    <property type="component" value="Unassembled WGS sequence"/>
</dbReference>
<dbReference type="EMBL" id="VIIS01001388">
    <property type="protein sequence ID" value="KAF0299194.1"/>
    <property type="molecule type" value="Genomic_DNA"/>
</dbReference>
<dbReference type="OrthoDB" id="437889at2759"/>
<dbReference type="PROSITE" id="PS50020">
    <property type="entry name" value="WW_DOMAIN_2"/>
    <property type="match status" value="1"/>
</dbReference>
<dbReference type="Gene3D" id="2.20.70.10">
    <property type="match status" value="1"/>
</dbReference>